<evidence type="ECO:0000259" key="3">
    <source>
        <dbReference type="Pfam" id="PF03795"/>
    </source>
</evidence>
<feature type="region of interest" description="Disordered" evidence="2">
    <location>
        <begin position="110"/>
        <end position="135"/>
    </location>
</feature>
<feature type="domain" description="YCII-related" evidence="3">
    <location>
        <begin position="25"/>
        <end position="106"/>
    </location>
</feature>
<evidence type="ECO:0000313" key="5">
    <source>
        <dbReference type="Proteomes" id="UP001501285"/>
    </source>
</evidence>
<evidence type="ECO:0000256" key="1">
    <source>
        <dbReference type="ARBA" id="ARBA00007689"/>
    </source>
</evidence>
<protein>
    <submittedName>
        <fullName evidence="4">YciI family protein</fullName>
    </submittedName>
</protein>
<dbReference type="RefSeq" id="WP_343995042.1">
    <property type="nucleotide sequence ID" value="NZ_BAAANB010000187.1"/>
</dbReference>
<dbReference type="PANTHER" id="PTHR35174">
    <property type="entry name" value="BLL7171 PROTEIN-RELATED"/>
    <property type="match status" value="1"/>
</dbReference>
<name>A0ABN1ZUH7_9MICO</name>
<dbReference type="Proteomes" id="UP001501285">
    <property type="component" value="Unassembled WGS sequence"/>
</dbReference>
<keyword evidence="5" id="KW-1185">Reference proteome</keyword>
<dbReference type="InterPro" id="IPR011008">
    <property type="entry name" value="Dimeric_a/b-barrel"/>
</dbReference>
<comment type="similarity">
    <text evidence="1">Belongs to the YciI family.</text>
</comment>
<evidence type="ECO:0000256" key="2">
    <source>
        <dbReference type="SAM" id="MobiDB-lite"/>
    </source>
</evidence>
<accession>A0ABN1ZUH7</accession>
<dbReference type="Pfam" id="PF03795">
    <property type="entry name" value="YCII"/>
    <property type="match status" value="1"/>
</dbReference>
<organism evidence="4 5">
    <name type="scientific">Terrabacter terrae</name>
    <dbReference type="NCBI Taxonomy" id="318434"/>
    <lineage>
        <taxon>Bacteria</taxon>
        <taxon>Bacillati</taxon>
        <taxon>Actinomycetota</taxon>
        <taxon>Actinomycetes</taxon>
        <taxon>Micrococcales</taxon>
        <taxon>Intrasporangiaceae</taxon>
        <taxon>Terrabacter</taxon>
    </lineage>
</organism>
<dbReference type="EMBL" id="BAAANB010000187">
    <property type="protein sequence ID" value="GAA1504909.1"/>
    <property type="molecule type" value="Genomic_DNA"/>
</dbReference>
<proteinExistence type="inferred from homology"/>
<evidence type="ECO:0000313" key="4">
    <source>
        <dbReference type="EMBL" id="GAA1504909.1"/>
    </source>
</evidence>
<sequence>MTTYLISLFSPDGPPPADLDLGQVMADLEVVNADIRAAGGWVFAGGLGDQASATTIRRRRGGADAVVTDGPFAEAKEHLGGISVVRSDDYDVVLGWADRIAGATGLPVEVRPFQGEEEPGQAPTDGAARSLSDRR</sequence>
<reference evidence="4 5" key="1">
    <citation type="journal article" date="2019" name="Int. J. Syst. Evol. Microbiol.">
        <title>The Global Catalogue of Microorganisms (GCM) 10K type strain sequencing project: providing services to taxonomists for standard genome sequencing and annotation.</title>
        <authorList>
            <consortium name="The Broad Institute Genomics Platform"/>
            <consortium name="The Broad Institute Genome Sequencing Center for Infectious Disease"/>
            <person name="Wu L."/>
            <person name="Ma J."/>
        </authorList>
    </citation>
    <scope>NUCLEOTIDE SEQUENCE [LARGE SCALE GENOMIC DNA]</scope>
    <source>
        <strain evidence="4 5">JCM 14283</strain>
    </source>
</reference>
<dbReference type="PANTHER" id="PTHR35174:SF3">
    <property type="entry name" value="BLL7171 PROTEIN"/>
    <property type="match status" value="1"/>
</dbReference>
<dbReference type="InterPro" id="IPR005545">
    <property type="entry name" value="YCII"/>
</dbReference>
<gene>
    <name evidence="4" type="ORF">GCM10009740_39850</name>
</gene>
<dbReference type="SUPFAM" id="SSF54909">
    <property type="entry name" value="Dimeric alpha+beta barrel"/>
    <property type="match status" value="1"/>
</dbReference>
<comment type="caution">
    <text evidence="4">The sequence shown here is derived from an EMBL/GenBank/DDBJ whole genome shotgun (WGS) entry which is preliminary data.</text>
</comment>
<dbReference type="Gene3D" id="3.30.70.1060">
    <property type="entry name" value="Dimeric alpha+beta barrel"/>
    <property type="match status" value="1"/>
</dbReference>